<dbReference type="EMBL" id="MW971520">
    <property type="protein sequence ID" value="QXE46108.1"/>
    <property type="molecule type" value="Genomic_DNA"/>
</dbReference>
<keyword evidence="12" id="KW-0934">Plastid</keyword>
<dbReference type="Gene3D" id="3.40.50.300">
    <property type="entry name" value="P-loop containing nucleotide triphosphate hydrolases"/>
    <property type="match status" value="2"/>
</dbReference>
<comment type="subunit">
    <text evidence="8">Monomer and homodimer. Part of the essential Sec protein translocation apparatus which comprises SecA, SecYEG and auxiliary proteins SecDF. Other proteins may also be involved.</text>
</comment>
<protein>
    <recommendedName>
        <fullName evidence="8 9">Protein translocase subunit SecA</fullName>
        <ecNumber evidence="8">7.4.2.8</ecNumber>
    </recommendedName>
</protein>
<dbReference type="SUPFAM" id="SSF81767">
    <property type="entry name" value="Pre-protein crosslinking domain of SecA"/>
    <property type="match status" value="1"/>
</dbReference>
<comment type="subcellular location">
    <subcellularLocation>
        <location evidence="8">Cell membrane</location>
        <topology evidence="8">Peripheral membrane protein</topology>
        <orientation evidence="8">Cytoplasmic side</orientation>
    </subcellularLocation>
    <subcellularLocation>
        <location evidence="8">Cytoplasm</location>
    </subcellularLocation>
    <text evidence="8">Distribution is 50-50.</text>
</comment>
<keyword evidence="3 8" id="KW-0067">ATP-binding</keyword>
<dbReference type="GO" id="GO:0005737">
    <property type="term" value="C:cytoplasm"/>
    <property type="evidence" value="ECO:0007669"/>
    <property type="project" value="UniProtKB-SubCell"/>
</dbReference>
<keyword evidence="8" id="KW-1003">Cell membrane</keyword>
<dbReference type="Pfam" id="PF01043">
    <property type="entry name" value="SecA_PP_bind"/>
    <property type="match status" value="1"/>
</dbReference>
<evidence type="ECO:0000313" key="12">
    <source>
        <dbReference type="EMBL" id="QXE46108.1"/>
    </source>
</evidence>
<dbReference type="CDD" id="cd17928">
    <property type="entry name" value="DEXDc_SecA"/>
    <property type="match status" value="1"/>
</dbReference>
<dbReference type="GO" id="GO:0005886">
    <property type="term" value="C:plasma membrane"/>
    <property type="evidence" value="ECO:0007669"/>
    <property type="project" value="UniProtKB-SubCell"/>
</dbReference>
<organism evidence="12 13">
    <name type="scientific">Nitzschia inconspicua</name>
    <dbReference type="NCBI Taxonomy" id="303405"/>
    <lineage>
        <taxon>Eukaryota</taxon>
        <taxon>Sar</taxon>
        <taxon>Stramenopiles</taxon>
        <taxon>Ochrophyta</taxon>
        <taxon>Bacillariophyta</taxon>
        <taxon>Bacillariophyceae</taxon>
        <taxon>Bacillariophycidae</taxon>
        <taxon>Bacillariales</taxon>
        <taxon>Bacillariaceae</taxon>
        <taxon>Nitzschia</taxon>
    </lineage>
</organism>
<evidence type="ECO:0000256" key="8">
    <source>
        <dbReference type="HAMAP-Rule" id="MF_01382"/>
    </source>
</evidence>
<keyword evidence="8" id="KW-0963">Cytoplasm</keyword>
<feature type="binding site" evidence="8">
    <location>
        <position position="81"/>
    </location>
    <ligand>
        <name>ATP</name>
        <dbReference type="ChEBI" id="CHEBI:30616"/>
    </ligand>
</feature>
<geneLocation type="plastid" evidence="12"/>
<keyword evidence="1 8" id="KW-0813">Transport</keyword>
<keyword evidence="4 8" id="KW-0653">Protein transport</keyword>
<dbReference type="InterPro" id="IPR036670">
    <property type="entry name" value="SecA_X-link_sf"/>
</dbReference>
<dbReference type="Gene3D" id="1.10.3060.10">
    <property type="entry name" value="Helical scaffold and wing domains of SecA"/>
    <property type="match status" value="1"/>
</dbReference>
<dbReference type="InterPro" id="IPR036266">
    <property type="entry name" value="SecA_Wing/Scaffold_sf"/>
</dbReference>
<feature type="domain" description="SecA DEAD-like N-terminal" evidence="10">
    <location>
        <begin position="1"/>
        <end position="377"/>
    </location>
</feature>
<dbReference type="AlphaFoldDB" id="A0A8H2SI48"/>
<feature type="domain" description="SecA preprotein cross-linking" evidence="11">
    <location>
        <begin position="222"/>
        <end position="333"/>
    </location>
</feature>
<gene>
    <name evidence="8 12" type="primary">secA</name>
    <name evidence="12" type="ORF">IV203_000030</name>
</gene>
<dbReference type="GO" id="GO:0017038">
    <property type="term" value="P:protein import"/>
    <property type="evidence" value="ECO:0007669"/>
    <property type="project" value="InterPro"/>
</dbReference>
<dbReference type="EC" id="7.4.2.8" evidence="8"/>
<evidence type="ECO:0000256" key="4">
    <source>
        <dbReference type="ARBA" id="ARBA00022927"/>
    </source>
</evidence>
<dbReference type="GO" id="GO:0005524">
    <property type="term" value="F:ATP binding"/>
    <property type="evidence" value="ECO:0007669"/>
    <property type="project" value="UniProtKB-UniRule"/>
</dbReference>
<dbReference type="InterPro" id="IPR027417">
    <property type="entry name" value="P-loop_NTPase"/>
</dbReference>
<accession>A0A8H2SI48</accession>
<keyword evidence="7 8" id="KW-0472">Membrane</keyword>
<dbReference type="Pfam" id="PF21090">
    <property type="entry name" value="P-loop_SecA"/>
    <property type="match status" value="1"/>
</dbReference>
<keyword evidence="6 8" id="KW-0811">Translocation</keyword>
<evidence type="ECO:0000256" key="6">
    <source>
        <dbReference type="ARBA" id="ARBA00023010"/>
    </source>
</evidence>
<comment type="similarity">
    <text evidence="8 9">Belongs to the SecA family.</text>
</comment>
<feature type="binding site" evidence="8">
    <location>
        <position position="489"/>
    </location>
    <ligand>
        <name>ATP</name>
        <dbReference type="ChEBI" id="CHEBI:30616"/>
    </ligand>
</feature>
<dbReference type="SUPFAM" id="SSF81886">
    <property type="entry name" value="Helical scaffold and wing domains of SecA"/>
    <property type="match status" value="1"/>
</dbReference>
<proteinExistence type="inferred from homology"/>
<dbReference type="InterPro" id="IPR020937">
    <property type="entry name" value="SecA_CS"/>
</dbReference>
<dbReference type="PRINTS" id="PR00906">
    <property type="entry name" value="SECA"/>
</dbReference>
<keyword evidence="13" id="KW-1185">Reference proteome</keyword>
<dbReference type="GO" id="GO:0065002">
    <property type="term" value="P:intracellular protein transmembrane transport"/>
    <property type="evidence" value="ECO:0007669"/>
    <property type="project" value="UniProtKB-UniRule"/>
</dbReference>
<evidence type="ECO:0000256" key="2">
    <source>
        <dbReference type="ARBA" id="ARBA00022741"/>
    </source>
</evidence>
<feature type="binding site" evidence="8">
    <location>
        <begin position="99"/>
        <end position="103"/>
    </location>
    <ligand>
        <name>ATP</name>
        <dbReference type="ChEBI" id="CHEBI:30616"/>
    </ligand>
</feature>
<keyword evidence="5 8" id="KW-1278">Translocase</keyword>
<dbReference type="InterPro" id="IPR000185">
    <property type="entry name" value="SecA"/>
</dbReference>
<dbReference type="Proteomes" id="UP000693970">
    <property type="component" value="Plastid Pltd"/>
</dbReference>
<dbReference type="SMART" id="SM00957">
    <property type="entry name" value="SecA_DEAD"/>
    <property type="match status" value="1"/>
</dbReference>
<dbReference type="Pfam" id="PF07516">
    <property type="entry name" value="SecA_SW"/>
    <property type="match status" value="1"/>
</dbReference>
<evidence type="ECO:0000256" key="3">
    <source>
        <dbReference type="ARBA" id="ARBA00022840"/>
    </source>
</evidence>
<dbReference type="InterPro" id="IPR044722">
    <property type="entry name" value="SecA_SF2_C"/>
</dbReference>
<dbReference type="InterPro" id="IPR011116">
    <property type="entry name" value="SecA_Wing/Scaffold"/>
</dbReference>
<dbReference type="InterPro" id="IPR011130">
    <property type="entry name" value="SecA_preprotein_X-link_dom"/>
</dbReference>
<evidence type="ECO:0000259" key="10">
    <source>
        <dbReference type="SMART" id="SM00957"/>
    </source>
</evidence>
<dbReference type="HAMAP" id="MF_01382">
    <property type="entry name" value="SecA"/>
    <property type="match status" value="1"/>
</dbReference>
<dbReference type="NCBIfam" id="TIGR00963">
    <property type="entry name" value="secA"/>
    <property type="match status" value="1"/>
</dbReference>
<dbReference type="GO" id="GO:0008564">
    <property type="term" value="F:protein-exporting ATPase activity"/>
    <property type="evidence" value="ECO:0007669"/>
    <property type="project" value="UniProtKB-EC"/>
</dbReference>
<dbReference type="GO" id="GO:0006605">
    <property type="term" value="P:protein targeting"/>
    <property type="evidence" value="ECO:0007669"/>
    <property type="project" value="UniProtKB-UniRule"/>
</dbReference>
<comment type="function">
    <text evidence="8">Part of the Sec protein translocase complex. Interacts with the SecYEG preprotein conducting channel. Has a central role in coupling the hydrolysis of ATP to the transfer of proteins into and across the cell membrane, serving as an ATP-driven molecular motor driving the stepwise translocation of polypeptide chains across the membrane.</text>
</comment>
<evidence type="ECO:0000256" key="1">
    <source>
        <dbReference type="ARBA" id="ARBA00022448"/>
    </source>
</evidence>
<dbReference type="SUPFAM" id="SSF52540">
    <property type="entry name" value="P-loop containing nucleoside triphosphate hydrolases"/>
    <property type="match status" value="2"/>
</dbReference>
<dbReference type="InterPro" id="IPR011115">
    <property type="entry name" value="SecA_DEAD"/>
</dbReference>
<dbReference type="CDD" id="cd18803">
    <property type="entry name" value="SF2_C_secA"/>
    <property type="match status" value="1"/>
</dbReference>
<keyword evidence="2 8" id="KW-0547">Nucleotide-binding</keyword>
<name>A0A8H2SI48_9STRA</name>
<dbReference type="OrthoDB" id="27934at2759"/>
<evidence type="ECO:0000256" key="7">
    <source>
        <dbReference type="ARBA" id="ARBA00023136"/>
    </source>
</evidence>
<dbReference type="FunFam" id="3.90.1440.10:FF:000003">
    <property type="entry name" value="Preprotein translocase SecA subunit"/>
    <property type="match status" value="1"/>
</dbReference>
<comment type="catalytic activity">
    <reaction evidence="8">
        <text>ATP + H2O + cellular proteinSide 1 = ADP + phosphate + cellular proteinSide 2.</text>
        <dbReference type="EC" id="7.4.2.8"/>
    </reaction>
</comment>
<dbReference type="Pfam" id="PF07517">
    <property type="entry name" value="SecA_DEAD"/>
    <property type="match status" value="1"/>
</dbReference>
<reference evidence="12" key="1">
    <citation type="journal article" date="2021" name="Sci. Rep.">
        <title>Diploid genomic architecture of Nitzschia inconspicua, an elite biomass production diatom.</title>
        <authorList>
            <person name="Oliver A."/>
            <person name="Podell S."/>
            <person name="Pinowska A."/>
            <person name="Traller J.C."/>
            <person name="Smith S.R."/>
            <person name="McClure R."/>
            <person name="Beliaev A."/>
            <person name="Bohutskyi P."/>
            <person name="Hill E.A."/>
            <person name="Rabines A."/>
            <person name="Zheng H."/>
            <person name="Allen L.Z."/>
            <person name="Kuo A."/>
            <person name="Grigoriev I.V."/>
            <person name="Allen A.E."/>
            <person name="Hazlebeck D."/>
            <person name="Allen E.E."/>
        </authorList>
    </citation>
    <scope>NUCLEOTIDE SEQUENCE</scope>
    <source>
        <strain evidence="12">Hildebrandi</strain>
    </source>
</reference>
<evidence type="ECO:0000259" key="11">
    <source>
        <dbReference type="SMART" id="SM00958"/>
    </source>
</evidence>
<dbReference type="SMART" id="SM00958">
    <property type="entry name" value="SecA_PP_bind"/>
    <property type="match status" value="1"/>
</dbReference>
<sequence length="876" mass="100613">MEKNLLKKSPIFKKYQTVISQINNLEETFQMLSDNDLRTQTSKLKKRYQESKNLNSVIAESFALTREASVRTLGLRHFDVQLIGGLVLNDQKIAEMKTGEGKTLVATLSASLNALTEKGVHIITVNDYLASRDQASMGQIYKFLGFQTGLIQDDMSKSERKQNYNSDITYVTNYAVTFDFLYDNMALNSSDVVLRPFNYCIIDEVDSVLIDEAQTPLIISNSIETPVDKYIIAAEITNYLNSGVHFTVDEKNKNIVLTEKGSKQIEDILQVQDLYDPRQPWIPYVINAIKANTLFLNNVHYIIQNERIIIVDEFTGRIMPDRRWGDGLHQAIEAKEKLPIRQKSETAAAITYQNFFLLYPKLSGMTGTGKTAEIEFEKIYKLSVDEIPTARPPLRNDLTDLVYKDQFSKWNAIATTCNQISSTGQPVLIGTTTVEKSEMLAELLNEYQLSYQLLNAKPENVRRESEIVAQAGKQSAITIATNMAGRGTDIILGGNTSFTVQRELYDILTFSRNYILAKKITIFESSLKARFYCNSQKFLSVLCSVLNDSNFLKLSDVEILRTLRENDKISIPNYSYQCSIKCLINELQDYYKKHQQQENKIVKNLGGLYIIGTERNDSRRVDNQLRGRCGRQGDPGTSQFFLSLDDTLLRLFGGPKIQTFLQAQMTDDAPLESKMLTKSLNLAQQRVEERAYQQRKNLFDYDEILNKQRQIIYTDRKGILANQALEKIMLVLGEQILTDIVVDLNKEKLSYNEMITLFENLSGKNLILNNKDLEGLKRYLITEFWLIYQARKSEFDIYGLSIGQKFEQGIILLNIDQIWQEHLQKITLLRDAVSWRGYGQQNPLYEYKREAFGMFSEQVKVLRHLIIYDFLRSYIL</sequence>
<dbReference type="PANTHER" id="PTHR30612:SF0">
    <property type="entry name" value="CHLOROPLAST PROTEIN-TRANSPORTING ATPASE"/>
    <property type="match status" value="1"/>
</dbReference>
<evidence type="ECO:0000313" key="13">
    <source>
        <dbReference type="Proteomes" id="UP000693970"/>
    </source>
</evidence>
<evidence type="ECO:0000256" key="5">
    <source>
        <dbReference type="ARBA" id="ARBA00022967"/>
    </source>
</evidence>
<dbReference type="Gene3D" id="3.90.1440.10">
    <property type="entry name" value="SecA, preprotein cross-linking domain"/>
    <property type="match status" value="1"/>
</dbReference>
<dbReference type="PROSITE" id="PS01312">
    <property type="entry name" value="SECA"/>
    <property type="match status" value="1"/>
</dbReference>
<evidence type="ECO:0000256" key="9">
    <source>
        <dbReference type="RuleBase" id="RU003874"/>
    </source>
</evidence>
<dbReference type="PANTHER" id="PTHR30612">
    <property type="entry name" value="SECA INNER MEMBRANE COMPONENT OF SEC PROTEIN SECRETION SYSTEM"/>
    <property type="match status" value="1"/>
</dbReference>